<accession>A0AAV7R3C8</accession>
<evidence type="ECO:0000256" key="1">
    <source>
        <dbReference type="PROSITE-ProRule" id="PRU00723"/>
    </source>
</evidence>
<feature type="compositionally biased region" description="Basic residues" evidence="2">
    <location>
        <begin position="1"/>
        <end position="11"/>
    </location>
</feature>
<organism evidence="4 5">
    <name type="scientific">Pleurodeles waltl</name>
    <name type="common">Iberian ribbed newt</name>
    <dbReference type="NCBI Taxonomy" id="8319"/>
    <lineage>
        <taxon>Eukaryota</taxon>
        <taxon>Metazoa</taxon>
        <taxon>Chordata</taxon>
        <taxon>Craniata</taxon>
        <taxon>Vertebrata</taxon>
        <taxon>Euteleostomi</taxon>
        <taxon>Amphibia</taxon>
        <taxon>Batrachia</taxon>
        <taxon>Caudata</taxon>
        <taxon>Salamandroidea</taxon>
        <taxon>Salamandridae</taxon>
        <taxon>Pleurodelinae</taxon>
        <taxon>Pleurodeles</taxon>
    </lineage>
</organism>
<dbReference type="AlphaFoldDB" id="A0AAV7R3C8"/>
<name>A0AAV7R3C8_PLEWA</name>
<dbReference type="PANTHER" id="PTHR35558">
    <property type="entry name" value="SGNH_HYDRO DOMAIN-CONTAINING PROTEIN"/>
    <property type="match status" value="1"/>
</dbReference>
<feature type="region of interest" description="Disordered" evidence="2">
    <location>
        <begin position="158"/>
        <end position="178"/>
    </location>
</feature>
<feature type="region of interest" description="Disordered" evidence="2">
    <location>
        <begin position="1"/>
        <end position="72"/>
    </location>
</feature>
<comment type="caution">
    <text evidence="4">The sequence shown here is derived from an EMBL/GenBank/DDBJ whole genome shotgun (WGS) entry which is preliminary data.</text>
</comment>
<proteinExistence type="predicted"/>
<dbReference type="EMBL" id="JANPWB010000010">
    <property type="protein sequence ID" value="KAJ1145273.1"/>
    <property type="molecule type" value="Genomic_DNA"/>
</dbReference>
<gene>
    <name evidence="4" type="ORF">NDU88_011564</name>
</gene>
<feature type="region of interest" description="Disordered" evidence="2">
    <location>
        <begin position="96"/>
        <end position="129"/>
    </location>
</feature>
<keyword evidence="1" id="KW-0863">Zinc-finger</keyword>
<sequence length="378" mass="40745">MPPKKRARAARAPRGARGAPGAANEGNLRPVKEEDVWPGEAPASSSAGGRPGTAAQGAVLNQPDSGAPDEINCSSLQPVLQALYEWCQDMRSVLSSGAAAGSGPAPATPAVSNAPPGSPGSSTFIASTSVEGAGGQPAFSALPAHLAAPCGRADGGLGPGVQEGAASPSAAGGLGEEQAYADESGDAMLCRPWNVARHVSQEVKERIWKGEFVDMFDMRNKRSRRDREESDEKSLTNWILGFTVYSTVLLEKFIELGPQLSCYQHTIVLAHENYSPGAWLEYDTEFRWLKASNPEVRWDQKEVNCWLRCFSGPRVPENETFPGCGERWKSNGVCWAYNENRCTRGAANCKFRHACSFCGLPFHPEYRCYQKAFDQDSS</sequence>
<dbReference type="PROSITE" id="PS50103">
    <property type="entry name" value="ZF_C3H1"/>
    <property type="match status" value="1"/>
</dbReference>
<feature type="compositionally biased region" description="Polar residues" evidence="2">
    <location>
        <begin position="119"/>
        <end position="129"/>
    </location>
</feature>
<keyword evidence="1" id="KW-0479">Metal-binding</keyword>
<dbReference type="InterPro" id="IPR000571">
    <property type="entry name" value="Znf_CCCH"/>
</dbReference>
<keyword evidence="5" id="KW-1185">Reference proteome</keyword>
<evidence type="ECO:0000313" key="5">
    <source>
        <dbReference type="Proteomes" id="UP001066276"/>
    </source>
</evidence>
<feature type="domain" description="C3H1-type" evidence="3">
    <location>
        <begin position="328"/>
        <end position="356"/>
    </location>
</feature>
<feature type="compositionally biased region" description="Low complexity" evidence="2">
    <location>
        <begin position="12"/>
        <end position="23"/>
    </location>
</feature>
<evidence type="ECO:0000259" key="3">
    <source>
        <dbReference type="PROSITE" id="PS50103"/>
    </source>
</evidence>
<dbReference type="GO" id="GO:0008270">
    <property type="term" value="F:zinc ion binding"/>
    <property type="evidence" value="ECO:0007669"/>
    <property type="project" value="UniProtKB-KW"/>
</dbReference>
<feature type="zinc finger region" description="C3H1-type" evidence="1">
    <location>
        <begin position="328"/>
        <end position="356"/>
    </location>
</feature>
<keyword evidence="1" id="KW-0862">Zinc</keyword>
<dbReference type="Proteomes" id="UP001066276">
    <property type="component" value="Chromosome 6"/>
</dbReference>
<evidence type="ECO:0000313" key="4">
    <source>
        <dbReference type="EMBL" id="KAJ1145273.1"/>
    </source>
</evidence>
<protein>
    <recommendedName>
        <fullName evidence="3">C3H1-type domain-containing protein</fullName>
    </recommendedName>
</protein>
<evidence type="ECO:0000256" key="2">
    <source>
        <dbReference type="SAM" id="MobiDB-lite"/>
    </source>
</evidence>
<reference evidence="4" key="1">
    <citation type="journal article" date="2022" name="bioRxiv">
        <title>Sequencing and chromosome-scale assembly of the giantPleurodeles waltlgenome.</title>
        <authorList>
            <person name="Brown T."/>
            <person name="Elewa A."/>
            <person name="Iarovenko S."/>
            <person name="Subramanian E."/>
            <person name="Araus A.J."/>
            <person name="Petzold A."/>
            <person name="Susuki M."/>
            <person name="Suzuki K.-i.T."/>
            <person name="Hayashi T."/>
            <person name="Toyoda A."/>
            <person name="Oliveira C."/>
            <person name="Osipova E."/>
            <person name="Leigh N.D."/>
            <person name="Simon A."/>
            <person name="Yun M.H."/>
        </authorList>
    </citation>
    <scope>NUCLEOTIDE SEQUENCE</scope>
    <source>
        <strain evidence="4">20211129_DDA</strain>
        <tissue evidence="4">Liver</tissue>
    </source>
</reference>
<dbReference type="PANTHER" id="PTHR35558:SF1">
    <property type="entry name" value="ENDONUCLEASE_EXONUCLEASE_PHOSPHATASE DOMAIN-CONTAINING PROTEIN"/>
    <property type="match status" value="1"/>
</dbReference>
<feature type="compositionally biased region" description="Low complexity" evidence="2">
    <location>
        <begin position="96"/>
        <end position="110"/>
    </location>
</feature>